<dbReference type="AlphaFoldDB" id="A0A447QE53"/>
<evidence type="ECO:0000313" key="2">
    <source>
        <dbReference type="EMBL" id="VEA68216.1"/>
    </source>
</evidence>
<accession>A0A447QE53</accession>
<name>A0A447QE53_SERRU</name>
<dbReference type="InterPro" id="IPR032710">
    <property type="entry name" value="NTF2-like_dom_sf"/>
</dbReference>
<sequence>MQMSEQQHLLSRLDTLESEAEIRRVISQYMHLCDDLRSEDSVTQIGQLFTCNAEWAGIGELYAERLGNYKGRSAIEAMMRKYVTHPAHFRINTHYLSSEFIYLNEINEATGRWKMLQLSTFNNGQSHLNGAELIIEFRRENNIWLMNHFTTRNLFSRPIDYWHSPSGLPVPETKRA</sequence>
<dbReference type="SUPFAM" id="SSF54427">
    <property type="entry name" value="NTF2-like"/>
    <property type="match status" value="1"/>
</dbReference>
<evidence type="ECO:0000259" key="1">
    <source>
        <dbReference type="Pfam" id="PF13577"/>
    </source>
</evidence>
<dbReference type="Pfam" id="PF13577">
    <property type="entry name" value="SnoaL_4"/>
    <property type="match status" value="1"/>
</dbReference>
<dbReference type="Gene3D" id="3.10.450.50">
    <property type="match status" value="1"/>
</dbReference>
<dbReference type="InterPro" id="IPR037401">
    <property type="entry name" value="SnoaL-like"/>
</dbReference>
<proteinExistence type="predicted"/>
<dbReference type="Proteomes" id="UP000271603">
    <property type="component" value="Chromosome"/>
</dbReference>
<evidence type="ECO:0000313" key="3">
    <source>
        <dbReference type="Proteomes" id="UP000271603"/>
    </source>
</evidence>
<protein>
    <recommendedName>
        <fullName evidence="1">SnoaL-like domain-containing protein</fullName>
    </recommendedName>
</protein>
<reference evidence="2 3" key="1">
    <citation type="submission" date="2018-12" db="EMBL/GenBank/DDBJ databases">
        <authorList>
            <consortium name="Pathogen Informatics"/>
        </authorList>
    </citation>
    <scope>NUCLEOTIDE SEQUENCE [LARGE SCALE GENOMIC DNA]</scope>
    <source>
        <strain evidence="2 3">NCTC9419</strain>
    </source>
</reference>
<feature type="domain" description="SnoaL-like" evidence="1">
    <location>
        <begin position="15"/>
        <end position="149"/>
    </location>
</feature>
<gene>
    <name evidence="2" type="ORF">NCTC9419_00325</name>
</gene>
<organism evidence="2 3">
    <name type="scientific">Serratia rubidaea</name>
    <name type="common">Serratia marinorubra</name>
    <dbReference type="NCBI Taxonomy" id="61652"/>
    <lineage>
        <taxon>Bacteria</taxon>
        <taxon>Pseudomonadati</taxon>
        <taxon>Pseudomonadota</taxon>
        <taxon>Gammaproteobacteria</taxon>
        <taxon>Enterobacterales</taxon>
        <taxon>Yersiniaceae</taxon>
        <taxon>Serratia</taxon>
    </lineage>
</organism>
<dbReference type="EMBL" id="LR134155">
    <property type="protein sequence ID" value="VEA68216.1"/>
    <property type="molecule type" value="Genomic_DNA"/>
</dbReference>